<dbReference type="AlphaFoldDB" id="A0A6A5K3G9"/>
<accession>A0A6A5K3G9</accession>
<evidence type="ECO:0000313" key="4">
    <source>
        <dbReference type="Proteomes" id="UP000800040"/>
    </source>
</evidence>
<feature type="transmembrane region" description="Helical" evidence="2">
    <location>
        <begin position="76"/>
        <end position="109"/>
    </location>
</feature>
<dbReference type="PANTHER" id="PTHR42058">
    <property type="entry name" value="G_PROTEIN_RECEP_F2_4 DOMAIN-CONTAINING PROTEIN"/>
    <property type="match status" value="1"/>
</dbReference>
<keyword evidence="2" id="KW-0812">Transmembrane</keyword>
<dbReference type="OrthoDB" id="26203at2759"/>
<dbReference type="PANTHER" id="PTHR42058:SF1">
    <property type="entry name" value="G-PROTEIN COUPLED RECEPTORS FAMILY 2 PROFILE 2 DOMAIN-CONTAINING PROTEIN"/>
    <property type="match status" value="1"/>
</dbReference>
<feature type="transmembrane region" description="Helical" evidence="2">
    <location>
        <begin position="290"/>
        <end position="309"/>
    </location>
</feature>
<keyword evidence="2" id="KW-1133">Transmembrane helix</keyword>
<feature type="compositionally biased region" description="Polar residues" evidence="1">
    <location>
        <begin position="421"/>
        <end position="430"/>
    </location>
</feature>
<sequence length="511" mass="56286">MSLGGFSNETRSVCTAPLLDETLFPKKGGYQAGRYCGLGSFEVGASQASCCFPCPIQDWIYPPDWKTSLRIPNYLSLLNVLLCSFLLLSFLLSLGLLVPVLLISLSFAIPVSTNPPYCFDAITPSDMHDSQSCAWTGSLVTLGGLGCVIWVCLRSLWLFVRIVFDVAPGKRFMWGTIVAGTLVPVGVLVAVLASTGFSYRMGQTCLPNEDRAIVTFWVWLVTFAVAGFLLQGGTTAYCVWIYVHTLQRERSNPSAGGRGYGGRGGTWARRTNLQTWANVKKLFLLQWRNILVSIFVLVGSLVFFVVFWTQDRKLGRVFNDDENLRPCRKYVEGFTVSEPSVLVALILASLVGIEIFILLFRRSMARAWLDLFKHYYYYYTVRLRKIGARRAQTPELTSFDNPEKYSLPSPNHDSPRAGEGTETSPSSNPVRHSVLKSPPPSSPPPTPYRLASTSQPLLPHTSSASSAPPPTHPPSHPPLSPRGEPPSHPSTQQLPQRHQQAGPSGFGATVP</sequence>
<feature type="transmembrane region" description="Helical" evidence="2">
    <location>
        <begin position="172"/>
        <end position="197"/>
    </location>
</feature>
<proteinExistence type="predicted"/>
<feature type="compositionally biased region" description="Low complexity" evidence="1">
    <location>
        <begin position="456"/>
        <end position="466"/>
    </location>
</feature>
<dbReference type="Proteomes" id="UP000800040">
    <property type="component" value="Unassembled WGS sequence"/>
</dbReference>
<dbReference type="InterPro" id="IPR053247">
    <property type="entry name" value="GPCR_GPR1/git3-like"/>
</dbReference>
<protein>
    <recommendedName>
        <fullName evidence="5">G-protein coupled receptors family 2 profile 2 domain-containing protein</fullName>
    </recommendedName>
</protein>
<reference evidence="3" key="1">
    <citation type="submission" date="2020-01" db="EMBL/GenBank/DDBJ databases">
        <authorList>
            <consortium name="DOE Joint Genome Institute"/>
            <person name="Haridas S."/>
            <person name="Albert R."/>
            <person name="Binder M."/>
            <person name="Bloem J."/>
            <person name="Labutti K."/>
            <person name="Salamov A."/>
            <person name="Andreopoulos B."/>
            <person name="Baker S.E."/>
            <person name="Barry K."/>
            <person name="Bills G."/>
            <person name="Bluhm B.H."/>
            <person name="Cannon C."/>
            <person name="Castanera R."/>
            <person name="Culley D.E."/>
            <person name="Daum C."/>
            <person name="Ezra D."/>
            <person name="Gonzalez J.B."/>
            <person name="Henrissat B."/>
            <person name="Kuo A."/>
            <person name="Liang C."/>
            <person name="Lipzen A."/>
            <person name="Lutzoni F."/>
            <person name="Magnuson J."/>
            <person name="Mondo S."/>
            <person name="Nolan M."/>
            <person name="Ohm R."/>
            <person name="Pangilinan J."/>
            <person name="Park H.-J."/>
            <person name="Ramirez L."/>
            <person name="Alfaro M."/>
            <person name="Sun H."/>
            <person name="Tritt A."/>
            <person name="Yoshinaga Y."/>
            <person name="Zwiers L.-H."/>
            <person name="Turgeon B.G."/>
            <person name="Goodwin S.B."/>
            <person name="Spatafora J.W."/>
            <person name="Crous P.W."/>
            <person name="Grigoriev I.V."/>
        </authorList>
    </citation>
    <scope>NUCLEOTIDE SEQUENCE</scope>
    <source>
        <strain evidence="3">P77</strain>
    </source>
</reference>
<organism evidence="3 4">
    <name type="scientific">Decorospora gaudefroyi</name>
    <dbReference type="NCBI Taxonomy" id="184978"/>
    <lineage>
        <taxon>Eukaryota</taxon>
        <taxon>Fungi</taxon>
        <taxon>Dikarya</taxon>
        <taxon>Ascomycota</taxon>
        <taxon>Pezizomycotina</taxon>
        <taxon>Dothideomycetes</taxon>
        <taxon>Pleosporomycetidae</taxon>
        <taxon>Pleosporales</taxon>
        <taxon>Pleosporineae</taxon>
        <taxon>Pleosporaceae</taxon>
        <taxon>Decorospora</taxon>
    </lineage>
</organism>
<evidence type="ECO:0008006" key="5">
    <source>
        <dbReference type="Google" id="ProtNLM"/>
    </source>
</evidence>
<evidence type="ECO:0000256" key="1">
    <source>
        <dbReference type="SAM" id="MobiDB-lite"/>
    </source>
</evidence>
<feature type="compositionally biased region" description="Pro residues" evidence="1">
    <location>
        <begin position="467"/>
        <end position="488"/>
    </location>
</feature>
<feature type="region of interest" description="Disordered" evidence="1">
    <location>
        <begin position="395"/>
        <end position="511"/>
    </location>
</feature>
<keyword evidence="2" id="KW-0472">Membrane</keyword>
<feature type="transmembrane region" description="Helical" evidence="2">
    <location>
        <begin position="341"/>
        <end position="360"/>
    </location>
</feature>
<feature type="compositionally biased region" description="Pro residues" evidence="1">
    <location>
        <begin position="437"/>
        <end position="447"/>
    </location>
</feature>
<feature type="transmembrane region" description="Helical" evidence="2">
    <location>
        <begin position="217"/>
        <end position="243"/>
    </location>
</feature>
<feature type="transmembrane region" description="Helical" evidence="2">
    <location>
        <begin position="134"/>
        <end position="160"/>
    </location>
</feature>
<feature type="compositionally biased region" description="Polar residues" evidence="1">
    <location>
        <begin position="490"/>
        <end position="502"/>
    </location>
</feature>
<dbReference type="EMBL" id="ML975366">
    <property type="protein sequence ID" value="KAF1831331.1"/>
    <property type="molecule type" value="Genomic_DNA"/>
</dbReference>
<name>A0A6A5K3G9_9PLEO</name>
<evidence type="ECO:0000313" key="3">
    <source>
        <dbReference type="EMBL" id="KAF1831331.1"/>
    </source>
</evidence>
<gene>
    <name evidence="3" type="ORF">BDW02DRAFT_591196</name>
</gene>
<keyword evidence="4" id="KW-1185">Reference proteome</keyword>
<evidence type="ECO:0000256" key="2">
    <source>
        <dbReference type="SAM" id="Phobius"/>
    </source>
</evidence>